<dbReference type="PROSITE" id="PS51217">
    <property type="entry name" value="UVRD_HELICASE_CTER"/>
    <property type="match status" value="1"/>
</dbReference>
<keyword evidence="2 15" id="KW-0547">Nucleotide-binding</keyword>
<dbReference type="GO" id="GO:0004527">
    <property type="term" value="F:exonuclease activity"/>
    <property type="evidence" value="ECO:0007669"/>
    <property type="project" value="UniProtKB-KW"/>
</dbReference>
<dbReference type="GO" id="GO:0000725">
    <property type="term" value="P:recombinational repair"/>
    <property type="evidence" value="ECO:0007669"/>
    <property type="project" value="TreeGrafter"/>
</dbReference>
<keyword evidence="5 15" id="KW-0347">Helicase</keyword>
<evidence type="ECO:0000256" key="1">
    <source>
        <dbReference type="ARBA" id="ARBA00022722"/>
    </source>
</evidence>
<gene>
    <name evidence="19" type="primary">addA</name>
    <name evidence="19" type="ORF">CLN94_08365</name>
</gene>
<dbReference type="NCBIfam" id="TIGR02784">
    <property type="entry name" value="addA_alphas"/>
    <property type="match status" value="1"/>
</dbReference>
<dbReference type="InterPro" id="IPR014017">
    <property type="entry name" value="DNA_helicase_UvrD-like_C"/>
</dbReference>
<dbReference type="GO" id="GO:0033202">
    <property type="term" value="C:DNA helicase complex"/>
    <property type="evidence" value="ECO:0007669"/>
    <property type="project" value="TreeGrafter"/>
</dbReference>
<evidence type="ECO:0000313" key="19">
    <source>
        <dbReference type="EMBL" id="PCD76599.1"/>
    </source>
</evidence>
<dbReference type="Pfam" id="PF00580">
    <property type="entry name" value="UvrD-helicase"/>
    <property type="match status" value="1"/>
</dbReference>
<evidence type="ECO:0000256" key="6">
    <source>
        <dbReference type="ARBA" id="ARBA00022839"/>
    </source>
</evidence>
<dbReference type="InterPro" id="IPR027417">
    <property type="entry name" value="P-loop_NTPase"/>
</dbReference>
<dbReference type="GO" id="GO:0003677">
    <property type="term" value="F:DNA binding"/>
    <property type="evidence" value="ECO:0007669"/>
    <property type="project" value="UniProtKB-KW"/>
</dbReference>
<dbReference type="PROSITE" id="PS51198">
    <property type="entry name" value="UVRD_HELICASE_ATP_BIND"/>
    <property type="match status" value="1"/>
</dbReference>
<dbReference type="SUPFAM" id="SSF52540">
    <property type="entry name" value="P-loop containing nucleoside triphosphate hydrolases"/>
    <property type="match status" value="1"/>
</dbReference>
<keyword evidence="3" id="KW-0227">DNA damage</keyword>
<evidence type="ECO:0000256" key="3">
    <source>
        <dbReference type="ARBA" id="ARBA00022763"/>
    </source>
</evidence>
<evidence type="ECO:0000256" key="15">
    <source>
        <dbReference type="PROSITE-ProRule" id="PRU00560"/>
    </source>
</evidence>
<evidence type="ECO:0000256" key="7">
    <source>
        <dbReference type="ARBA" id="ARBA00022840"/>
    </source>
</evidence>
<dbReference type="OrthoDB" id="9810135at2"/>
<dbReference type="Proteomes" id="UP000243507">
    <property type="component" value="Unassembled WGS sequence"/>
</dbReference>
<evidence type="ECO:0000256" key="16">
    <source>
        <dbReference type="SAM" id="MobiDB-lite"/>
    </source>
</evidence>
<reference evidence="19 20" key="1">
    <citation type="submission" date="2017-09" db="EMBL/GenBank/DDBJ databases">
        <title>A multilocus sequence analysis scheme for characterization of bacteria in the genus Thioclava.</title>
        <authorList>
            <person name="Liu Y."/>
            <person name="Shao Z."/>
        </authorList>
    </citation>
    <scope>NUCLEOTIDE SEQUENCE [LARGE SCALE GENOMIC DNA]</scope>
    <source>
        <strain evidence="19 20">CAU 1312</strain>
    </source>
</reference>
<dbReference type="GO" id="GO:0005829">
    <property type="term" value="C:cytosol"/>
    <property type="evidence" value="ECO:0007669"/>
    <property type="project" value="TreeGrafter"/>
</dbReference>
<organism evidence="19 20">
    <name type="scientific">Pseudothioclava arenosa</name>
    <dbReference type="NCBI Taxonomy" id="1795308"/>
    <lineage>
        <taxon>Bacteria</taxon>
        <taxon>Pseudomonadati</taxon>
        <taxon>Pseudomonadota</taxon>
        <taxon>Alphaproteobacteria</taxon>
        <taxon>Rhodobacterales</taxon>
        <taxon>Paracoccaceae</taxon>
        <taxon>Pseudothioclava</taxon>
    </lineage>
</organism>
<evidence type="ECO:0000256" key="5">
    <source>
        <dbReference type="ARBA" id="ARBA00022806"/>
    </source>
</evidence>
<evidence type="ECO:0000256" key="4">
    <source>
        <dbReference type="ARBA" id="ARBA00022801"/>
    </source>
</evidence>
<keyword evidence="20" id="KW-1185">Reference proteome</keyword>
<dbReference type="SUPFAM" id="SSF52980">
    <property type="entry name" value="Restriction endonuclease-like"/>
    <property type="match status" value="1"/>
</dbReference>
<dbReference type="Pfam" id="PF13361">
    <property type="entry name" value="UvrD_C"/>
    <property type="match status" value="1"/>
</dbReference>
<evidence type="ECO:0000256" key="10">
    <source>
        <dbReference type="ARBA" id="ARBA00023235"/>
    </source>
</evidence>
<keyword evidence="10" id="KW-0413">Isomerase</keyword>
<comment type="catalytic activity">
    <reaction evidence="14">
        <text>ATP + H2O = ADP + phosphate + H(+)</text>
        <dbReference type="Rhea" id="RHEA:13065"/>
        <dbReference type="ChEBI" id="CHEBI:15377"/>
        <dbReference type="ChEBI" id="CHEBI:15378"/>
        <dbReference type="ChEBI" id="CHEBI:30616"/>
        <dbReference type="ChEBI" id="CHEBI:43474"/>
        <dbReference type="ChEBI" id="CHEBI:456216"/>
        <dbReference type="EC" id="5.6.2.4"/>
    </reaction>
</comment>
<dbReference type="InterPro" id="IPR014016">
    <property type="entry name" value="UvrD-like_ATP-bd"/>
</dbReference>
<dbReference type="Gene3D" id="3.90.320.10">
    <property type="match status" value="1"/>
</dbReference>
<evidence type="ECO:0000256" key="9">
    <source>
        <dbReference type="ARBA" id="ARBA00023204"/>
    </source>
</evidence>
<accession>A0A2A4CR34</accession>
<feature type="binding site" evidence="15">
    <location>
        <begin position="25"/>
        <end position="32"/>
    </location>
    <ligand>
        <name>ATP</name>
        <dbReference type="ChEBI" id="CHEBI:30616"/>
    </ligand>
</feature>
<keyword evidence="4 15" id="KW-0378">Hydrolase</keyword>
<dbReference type="EMBL" id="NTJD01000005">
    <property type="protein sequence ID" value="PCD76599.1"/>
    <property type="molecule type" value="Genomic_DNA"/>
</dbReference>
<keyword evidence="8" id="KW-0238">DNA-binding</keyword>
<feature type="region of interest" description="Disordered" evidence="16">
    <location>
        <begin position="1"/>
        <end position="21"/>
    </location>
</feature>
<evidence type="ECO:0000259" key="18">
    <source>
        <dbReference type="PROSITE" id="PS51217"/>
    </source>
</evidence>
<dbReference type="Pfam" id="PF12705">
    <property type="entry name" value="PDDEXK_1"/>
    <property type="match status" value="1"/>
</dbReference>
<dbReference type="Gene3D" id="1.10.486.10">
    <property type="entry name" value="PCRA, domain 4"/>
    <property type="match status" value="1"/>
</dbReference>
<feature type="region of interest" description="Disordered" evidence="16">
    <location>
        <begin position="921"/>
        <end position="947"/>
    </location>
</feature>
<sequence length="1128" mass="123335">MSQSDTASQRQMRAASPESSVWLSANAGSGKTKVLTDRVARLLMQGTEPQKILCLTYTKAAAAEMQNRLLKRLGEWAMLPEADLRKALAELGIDSAISEPDLAEARRLFAKAIEAPGGLKIQTIHSFCSSLLRRFPLEAGVPHGFAEMDERATDLLAQDLLEEIASGPQAGLLDDLLRHFTSEDLSGLLKDIIGNRTGFPADLTREDLMAVFDLPPGLTPEALLYDVLTDQDIEMLQGLVPFMRKGSVTDVTNADIFAAIGEATIEALTVLEGRLLTGAGPSKAGPFSAKIGSIPTKPTQKLLPAGTLDDLNDLMERVAEARPLRLGLAAVERNLSFHRFARAFLDLYAQRKRLRGLLDFDDLIERAGYLLSTPSVAQWVLFRLDGGIDHILVDEAQDTSPGQWRVIERLADEFTSGESARAMPRTIFVVGDRKQSIYSFQGADLRHFEAVESHFSEKFMAIQRPLRSEALLHSFRSSPAILRAVDRVFESSANAGLGGKPEHIAFFEHPGRVDIWPAIEAAPAEEDSDWELPIDLQNKRQHNPTLAQAIAEEIAGIIAAGTQIPSKDGARRVHEGDFLILVQRRSELFHEVIRACKAKGLAIAGADRLKLGAELAVKDIRSVLAFLATPEDDLALAEALRSPLFGLSEQALYDLAQPRKGYLWEALRHASDQAETREILQDLRNNADFLRPFELIERLLTHHGGREKLLARLGPEAEDGIDELLAQALAFERNEVPSLTGFLGWLSADEVQVKRQIESAGKAIRVMTVHGSKGLEAPIVILPETMVRKNDLRDLILEMANGVAVLRQPQDSAPLSMAEQIALAKAARDEERMRLLYVAMTRAEHWLIVAGAGKLGEGEDSWYSLVKEAMGSADLEPVLPYSETLSGFGQIERFASGKWPAPTAGPAKDSATEEAPLPSWFAQKLPAPERPTRALSPSDLGGAKALPGEANQLDTEAAMRRGTMLHLLLEHLPELPAAEWRDQAISLLSDPEYGTDLAEIETILAEATRVLQSDAMQPFLVPGSLAEVEVTAELPELGGQRIHGTIDRLVVEPDLVRVLDYKSNATVPARPEDVPLGIVRQMAAYRSALRQIYPGRTITCSILWTADASAMLLSEAQLDAALCTDTAS</sequence>
<evidence type="ECO:0000256" key="11">
    <source>
        <dbReference type="ARBA" id="ARBA00034617"/>
    </source>
</evidence>
<evidence type="ECO:0000256" key="8">
    <source>
        <dbReference type="ARBA" id="ARBA00023125"/>
    </source>
</evidence>
<protein>
    <recommendedName>
        <fullName evidence="12">DNA 3'-5' helicase</fullName>
        <ecNumber evidence="12">5.6.2.4</ecNumber>
    </recommendedName>
    <alternativeName>
        <fullName evidence="13">DNA 3'-5' helicase II</fullName>
    </alternativeName>
</protein>
<feature type="domain" description="UvrD-like helicase C-terminal" evidence="18">
    <location>
        <begin position="494"/>
        <end position="774"/>
    </location>
</feature>
<dbReference type="InterPro" id="IPR011335">
    <property type="entry name" value="Restrct_endonuc-II-like"/>
</dbReference>
<evidence type="ECO:0000259" key="17">
    <source>
        <dbReference type="PROSITE" id="PS51198"/>
    </source>
</evidence>
<name>A0A2A4CR34_9RHOB</name>
<dbReference type="GO" id="GO:0043138">
    <property type="term" value="F:3'-5' DNA helicase activity"/>
    <property type="evidence" value="ECO:0007669"/>
    <property type="project" value="UniProtKB-EC"/>
</dbReference>
<dbReference type="AlphaFoldDB" id="A0A2A4CR34"/>
<dbReference type="EC" id="5.6.2.4" evidence="12"/>
<keyword evidence="1" id="KW-0540">Nuclease</keyword>
<comment type="catalytic activity">
    <reaction evidence="11">
        <text>Couples ATP hydrolysis with the unwinding of duplex DNA by translocating in the 3'-5' direction.</text>
        <dbReference type="EC" id="5.6.2.4"/>
    </reaction>
</comment>
<feature type="domain" description="UvrD-like helicase ATP-binding" evidence="17">
    <location>
        <begin position="4"/>
        <end position="478"/>
    </location>
</feature>
<dbReference type="PANTHER" id="PTHR11070">
    <property type="entry name" value="UVRD / RECB / PCRA DNA HELICASE FAMILY MEMBER"/>
    <property type="match status" value="1"/>
</dbReference>
<evidence type="ECO:0000256" key="13">
    <source>
        <dbReference type="ARBA" id="ARBA00034923"/>
    </source>
</evidence>
<dbReference type="GO" id="GO:0005524">
    <property type="term" value="F:ATP binding"/>
    <property type="evidence" value="ECO:0007669"/>
    <property type="project" value="UniProtKB-UniRule"/>
</dbReference>
<dbReference type="InterPro" id="IPR038726">
    <property type="entry name" value="PDDEXK_AddAB-type"/>
</dbReference>
<dbReference type="InterPro" id="IPR014151">
    <property type="entry name" value="DNA_helicase_AddA"/>
</dbReference>
<keyword evidence="9" id="KW-0234">DNA repair</keyword>
<evidence type="ECO:0000256" key="14">
    <source>
        <dbReference type="ARBA" id="ARBA00048988"/>
    </source>
</evidence>
<evidence type="ECO:0000256" key="2">
    <source>
        <dbReference type="ARBA" id="ARBA00022741"/>
    </source>
</evidence>
<keyword evidence="7 15" id="KW-0067">ATP-binding</keyword>
<evidence type="ECO:0000256" key="12">
    <source>
        <dbReference type="ARBA" id="ARBA00034808"/>
    </source>
</evidence>
<dbReference type="InterPro" id="IPR011604">
    <property type="entry name" value="PDDEXK-like_dom_sf"/>
</dbReference>
<keyword evidence="6" id="KW-0269">Exonuclease</keyword>
<dbReference type="RefSeq" id="WP_096433115.1">
    <property type="nucleotide sequence ID" value="NZ_NTJD01000005.1"/>
</dbReference>
<dbReference type="InterPro" id="IPR000212">
    <property type="entry name" value="DNA_helicase_UvrD/REP"/>
</dbReference>
<proteinExistence type="predicted"/>
<comment type="caution">
    <text evidence="19">The sequence shown here is derived from an EMBL/GenBank/DDBJ whole genome shotgun (WGS) entry which is preliminary data.</text>
</comment>
<dbReference type="Gene3D" id="3.40.50.300">
    <property type="entry name" value="P-loop containing nucleotide triphosphate hydrolases"/>
    <property type="match status" value="4"/>
</dbReference>
<dbReference type="PANTHER" id="PTHR11070:SF2">
    <property type="entry name" value="ATP-DEPENDENT DNA HELICASE SRS2"/>
    <property type="match status" value="1"/>
</dbReference>
<evidence type="ECO:0000313" key="20">
    <source>
        <dbReference type="Proteomes" id="UP000243507"/>
    </source>
</evidence>